<evidence type="ECO:0000256" key="1">
    <source>
        <dbReference type="SAM" id="SignalP"/>
    </source>
</evidence>
<evidence type="ECO:0000313" key="2">
    <source>
        <dbReference type="EMBL" id="KZN49769.1"/>
    </source>
</evidence>
<proteinExistence type="predicted"/>
<gene>
    <name evidence="2" type="ORF">N476_18425</name>
</gene>
<dbReference type="PATRIC" id="fig|1365251.3.peg.2991"/>
<dbReference type="EMBL" id="AUXZ01000080">
    <property type="protein sequence ID" value="KZN49769.1"/>
    <property type="molecule type" value="Genomic_DNA"/>
</dbReference>
<organism evidence="2 3">
    <name type="scientific">Pseudoalteromonas luteoviolacea H33</name>
    <dbReference type="NCBI Taxonomy" id="1365251"/>
    <lineage>
        <taxon>Bacteria</taxon>
        <taxon>Pseudomonadati</taxon>
        <taxon>Pseudomonadota</taxon>
        <taxon>Gammaproteobacteria</taxon>
        <taxon>Alteromonadales</taxon>
        <taxon>Pseudoalteromonadaceae</taxon>
        <taxon>Pseudoalteromonas</taxon>
    </lineage>
</organism>
<evidence type="ECO:0000313" key="3">
    <source>
        <dbReference type="Proteomes" id="UP000076503"/>
    </source>
</evidence>
<feature type="chain" id="PRO_5007885500" evidence="1">
    <location>
        <begin position="21"/>
        <end position="101"/>
    </location>
</feature>
<sequence>MKLASLLLLTILSTNTFSVAANSEVSSIITLDEYIERAMLNIGKRCTMGPRLTVAQVREHNLYAQNLGLITAEAALWGSNNGFYPLIDLFTEREIALVCKA</sequence>
<keyword evidence="1" id="KW-0732">Signal</keyword>
<reference evidence="2 3" key="1">
    <citation type="submission" date="2013-07" db="EMBL/GenBank/DDBJ databases">
        <title>Comparative Genomic and Metabolomic Analysis of Twelve Strains of Pseudoalteromonas luteoviolacea.</title>
        <authorList>
            <person name="Vynne N.G."/>
            <person name="Mansson M."/>
            <person name="Gram L."/>
        </authorList>
    </citation>
    <scope>NUCLEOTIDE SEQUENCE [LARGE SCALE GENOMIC DNA]</scope>
    <source>
        <strain evidence="2 3">H33</strain>
    </source>
</reference>
<feature type="signal peptide" evidence="1">
    <location>
        <begin position="1"/>
        <end position="20"/>
    </location>
</feature>
<protein>
    <submittedName>
        <fullName evidence="2">Uncharacterized protein</fullName>
    </submittedName>
</protein>
<comment type="caution">
    <text evidence="2">The sequence shown here is derived from an EMBL/GenBank/DDBJ whole genome shotgun (WGS) entry which is preliminary data.</text>
</comment>
<name>A0A167DYW1_9GAMM</name>
<dbReference type="Proteomes" id="UP000076503">
    <property type="component" value="Unassembled WGS sequence"/>
</dbReference>
<dbReference type="AlphaFoldDB" id="A0A167DYW1"/>
<dbReference type="RefSeq" id="WP_063362385.1">
    <property type="nucleotide sequence ID" value="NZ_AUXZ01000080.1"/>
</dbReference>
<accession>A0A167DYW1</accession>